<evidence type="ECO:0000313" key="3">
    <source>
        <dbReference type="Proteomes" id="UP000485058"/>
    </source>
</evidence>
<feature type="region of interest" description="Disordered" evidence="1">
    <location>
        <begin position="42"/>
        <end position="92"/>
    </location>
</feature>
<reference evidence="2 3" key="1">
    <citation type="submission" date="2020-02" db="EMBL/GenBank/DDBJ databases">
        <title>Draft genome sequence of Haematococcus lacustris strain NIES-144.</title>
        <authorList>
            <person name="Morimoto D."/>
            <person name="Nakagawa S."/>
            <person name="Yoshida T."/>
            <person name="Sawayama S."/>
        </authorList>
    </citation>
    <scope>NUCLEOTIDE SEQUENCE [LARGE SCALE GENOMIC DNA]</scope>
    <source>
        <strain evidence="2 3">NIES-144</strain>
    </source>
</reference>
<gene>
    <name evidence="2" type="ORF">HaLaN_00128</name>
</gene>
<feature type="compositionally biased region" description="Low complexity" evidence="1">
    <location>
        <begin position="47"/>
        <end position="77"/>
    </location>
</feature>
<name>A0A699YI72_HAELA</name>
<feature type="region of interest" description="Disordered" evidence="1">
    <location>
        <begin position="245"/>
        <end position="324"/>
    </location>
</feature>
<feature type="region of interest" description="Disordered" evidence="1">
    <location>
        <begin position="1"/>
        <end position="20"/>
    </location>
</feature>
<protein>
    <submittedName>
        <fullName evidence="2">Uncharacterized protein</fullName>
    </submittedName>
</protein>
<dbReference type="EMBL" id="BLLF01000004">
    <property type="protein sequence ID" value="GFH05629.1"/>
    <property type="molecule type" value="Genomic_DNA"/>
</dbReference>
<keyword evidence="3" id="KW-1185">Reference proteome</keyword>
<dbReference type="Proteomes" id="UP000485058">
    <property type="component" value="Unassembled WGS sequence"/>
</dbReference>
<sequence>MALTGPRLNAHCLPPQQPASIESSGLAAAPVYPGQVLQGWGSASRHSFQPQSQPQLQARQSSRSKVQAAPAATLPPAQSFARGSKRWGQAQLHPQQALVDAMLARRLSGTGCSAPSTADGAAHTAEVMAASEQDVLIPFDHQSTAWQGAQCLADSWMSTGDCAVHLPELPGAELPDSERQLTGNMSCRARGWTALQGESFEPKRDVGCGMFDVPLPVGMGSEGPDLKRVCRSSASAPSIARVLRPHSCSGVPDGGAQSSDLQPAAYLTPTDPEPSIGHHERPAPRTGRPGTPSCRPPLTEGIVRGVGASGAPHTHVKTSVQGMP</sequence>
<accession>A0A699YI72</accession>
<dbReference type="AlphaFoldDB" id="A0A699YI72"/>
<organism evidence="2 3">
    <name type="scientific">Haematococcus lacustris</name>
    <name type="common">Green alga</name>
    <name type="synonym">Haematococcus pluvialis</name>
    <dbReference type="NCBI Taxonomy" id="44745"/>
    <lineage>
        <taxon>Eukaryota</taxon>
        <taxon>Viridiplantae</taxon>
        <taxon>Chlorophyta</taxon>
        <taxon>core chlorophytes</taxon>
        <taxon>Chlorophyceae</taxon>
        <taxon>CS clade</taxon>
        <taxon>Chlamydomonadales</taxon>
        <taxon>Haematococcaceae</taxon>
        <taxon>Haematococcus</taxon>
    </lineage>
</organism>
<comment type="caution">
    <text evidence="2">The sequence shown here is derived from an EMBL/GenBank/DDBJ whole genome shotgun (WGS) entry which is preliminary data.</text>
</comment>
<evidence type="ECO:0000313" key="2">
    <source>
        <dbReference type="EMBL" id="GFH05629.1"/>
    </source>
</evidence>
<evidence type="ECO:0000256" key="1">
    <source>
        <dbReference type="SAM" id="MobiDB-lite"/>
    </source>
</evidence>
<proteinExistence type="predicted"/>